<gene>
    <name evidence="9" type="ORF">HMPREF2137_01280</name>
</gene>
<evidence type="ECO:0000313" key="10">
    <source>
        <dbReference type="Proteomes" id="UP000029556"/>
    </source>
</evidence>
<protein>
    <recommendedName>
        <fullName evidence="8">Acyltransferase 3 domain-containing protein</fullName>
    </recommendedName>
</protein>
<feature type="transmembrane region" description="Helical" evidence="7">
    <location>
        <begin position="188"/>
        <end position="206"/>
    </location>
</feature>
<evidence type="ECO:0000256" key="7">
    <source>
        <dbReference type="SAM" id="Phobius"/>
    </source>
</evidence>
<feature type="transmembrane region" description="Helical" evidence="7">
    <location>
        <begin position="64"/>
        <end position="86"/>
    </location>
</feature>
<reference evidence="9 10" key="1">
    <citation type="submission" date="2014-07" db="EMBL/GenBank/DDBJ databases">
        <authorList>
            <person name="McCorrison J."/>
            <person name="Sanka R."/>
            <person name="Torralba M."/>
            <person name="Gillis M."/>
            <person name="Haft D.H."/>
            <person name="Methe B."/>
            <person name="Sutton G."/>
            <person name="Nelson K.E."/>
        </authorList>
    </citation>
    <scope>NUCLEOTIDE SEQUENCE [LARGE SCALE GENOMIC DNA]</scope>
    <source>
        <strain evidence="9 10">DNF00853</strain>
    </source>
</reference>
<keyword evidence="4 7" id="KW-0812">Transmembrane</keyword>
<feature type="transmembrane region" description="Helical" evidence="7">
    <location>
        <begin position="12"/>
        <end position="29"/>
    </location>
</feature>
<evidence type="ECO:0000256" key="5">
    <source>
        <dbReference type="ARBA" id="ARBA00022989"/>
    </source>
</evidence>
<evidence type="ECO:0000256" key="6">
    <source>
        <dbReference type="ARBA" id="ARBA00023136"/>
    </source>
</evidence>
<keyword evidence="5 7" id="KW-1133">Transmembrane helix</keyword>
<feature type="transmembrane region" description="Helical" evidence="7">
    <location>
        <begin position="132"/>
        <end position="150"/>
    </location>
</feature>
<dbReference type="OrthoDB" id="9816048at2"/>
<feature type="transmembrane region" description="Helical" evidence="7">
    <location>
        <begin position="279"/>
        <end position="303"/>
    </location>
</feature>
<keyword evidence="6 7" id="KW-0472">Membrane</keyword>
<evidence type="ECO:0000256" key="2">
    <source>
        <dbReference type="ARBA" id="ARBA00007400"/>
    </source>
</evidence>
<feature type="transmembrane region" description="Helical" evidence="7">
    <location>
        <begin position="212"/>
        <end position="229"/>
    </location>
</feature>
<dbReference type="Pfam" id="PF01757">
    <property type="entry name" value="Acyl_transf_3"/>
    <property type="match status" value="1"/>
</dbReference>
<accession>A0A096B1E9</accession>
<name>A0A096B1E9_9BACT</name>
<evidence type="ECO:0000256" key="4">
    <source>
        <dbReference type="ARBA" id="ARBA00022692"/>
    </source>
</evidence>
<feature type="transmembrane region" description="Helical" evidence="7">
    <location>
        <begin position="156"/>
        <end position="176"/>
    </location>
</feature>
<evidence type="ECO:0000256" key="1">
    <source>
        <dbReference type="ARBA" id="ARBA00004651"/>
    </source>
</evidence>
<evidence type="ECO:0000259" key="8">
    <source>
        <dbReference type="Pfam" id="PF01757"/>
    </source>
</evidence>
<dbReference type="GO" id="GO:0009246">
    <property type="term" value="P:enterobacterial common antigen biosynthetic process"/>
    <property type="evidence" value="ECO:0007669"/>
    <property type="project" value="TreeGrafter"/>
</dbReference>
<dbReference type="RefSeq" id="WP_081941802.1">
    <property type="nucleotide sequence ID" value="NZ_JRNN01000025.1"/>
</dbReference>
<evidence type="ECO:0000313" key="9">
    <source>
        <dbReference type="EMBL" id="KGF36657.1"/>
    </source>
</evidence>
<evidence type="ECO:0000256" key="3">
    <source>
        <dbReference type="ARBA" id="ARBA00022475"/>
    </source>
</evidence>
<organism evidence="9 10">
    <name type="scientific">Hoylesella buccalis DNF00853</name>
    <dbReference type="NCBI Taxonomy" id="1401074"/>
    <lineage>
        <taxon>Bacteria</taxon>
        <taxon>Pseudomonadati</taxon>
        <taxon>Bacteroidota</taxon>
        <taxon>Bacteroidia</taxon>
        <taxon>Bacteroidales</taxon>
        <taxon>Prevotellaceae</taxon>
        <taxon>Hoylesella</taxon>
    </lineage>
</organism>
<dbReference type="PANTHER" id="PTHR40074:SF2">
    <property type="entry name" value="O-ACETYLTRANSFERASE WECH"/>
    <property type="match status" value="1"/>
</dbReference>
<dbReference type="AlphaFoldDB" id="A0A096B1E9"/>
<dbReference type="GO" id="GO:0016413">
    <property type="term" value="F:O-acetyltransferase activity"/>
    <property type="evidence" value="ECO:0007669"/>
    <property type="project" value="TreeGrafter"/>
</dbReference>
<comment type="similarity">
    <text evidence="2">Belongs to the acyltransferase 3 family.</text>
</comment>
<proteinExistence type="inferred from homology"/>
<keyword evidence="3" id="KW-1003">Cell membrane</keyword>
<dbReference type="GO" id="GO:0005886">
    <property type="term" value="C:plasma membrane"/>
    <property type="evidence" value="ECO:0007669"/>
    <property type="project" value="UniProtKB-SubCell"/>
</dbReference>
<feature type="domain" description="Acyltransferase 3" evidence="8">
    <location>
        <begin position="5"/>
        <end position="295"/>
    </location>
</feature>
<dbReference type="InterPro" id="IPR002656">
    <property type="entry name" value="Acyl_transf_3_dom"/>
</dbReference>
<comment type="caution">
    <text evidence="9">The sequence shown here is derived from an EMBL/GenBank/DDBJ whole genome shotgun (WGS) entry which is preliminary data.</text>
</comment>
<feature type="transmembrane region" description="Helical" evidence="7">
    <location>
        <begin position="250"/>
        <end position="267"/>
    </location>
</feature>
<dbReference type="Proteomes" id="UP000029556">
    <property type="component" value="Unassembled WGS sequence"/>
</dbReference>
<sequence length="330" mass="39004">MQRIQYVDRLKGFAMLAVIFGHIYFFFIYDKDFYIAYFLSTFHMPLFMFLSGWVISSPPNFSKLLVKIASFVSPFLFVGSAFVLFYHKELSTLFESEVKNGYWYLFVLSIFYIFLYTYNAINHFIKFKWDDIVWALLVFSILIIFDITLSKKWYSILSIYQLRSFWPLFIAGYLFRKYNLTETLLTKNIVFSCCMIAYAVTVYFFTKGFFRLFLFSAFLSVPTFVYLFKKFESNCGVVSNTLAKIGRHSLDIYIYHFFFVYALRLSGWSEYFIAIDNMLLEYVIAVAFSITIAYCSMVIGYLIRQSEFLENLIYGRYIANAITSLNKKSA</sequence>
<dbReference type="PANTHER" id="PTHR40074">
    <property type="entry name" value="O-ACETYLTRANSFERASE WECH"/>
    <property type="match status" value="1"/>
</dbReference>
<dbReference type="EMBL" id="JRNN01000025">
    <property type="protein sequence ID" value="KGF36657.1"/>
    <property type="molecule type" value="Genomic_DNA"/>
</dbReference>
<feature type="transmembrane region" description="Helical" evidence="7">
    <location>
        <begin position="101"/>
        <end position="120"/>
    </location>
</feature>
<comment type="subcellular location">
    <subcellularLocation>
        <location evidence="1">Cell membrane</location>
        <topology evidence="1">Multi-pass membrane protein</topology>
    </subcellularLocation>
</comment>
<feature type="transmembrane region" description="Helical" evidence="7">
    <location>
        <begin position="35"/>
        <end position="55"/>
    </location>
</feature>